<gene>
    <name evidence="2" type="ORF">CBER1_10274</name>
</gene>
<reference evidence="3" key="1">
    <citation type="journal article" date="2017" name="bioRxiv">
        <title>Conservation of a gene cluster reveals novel cercosporin biosynthetic mechanisms and extends production to the genus Colletotrichum.</title>
        <authorList>
            <person name="de Jonge R."/>
            <person name="Ebert M.K."/>
            <person name="Huitt-Roehl C.R."/>
            <person name="Pal P."/>
            <person name="Suttle J.C."/>
            <person name="Spanner R.E."/>
            <person name="Neubauer J.D."/>
            <person name="Jurick W.M.II."/>
            <person name="Stott K.A."/>
            <person name="Secor G.A."/>
            <person name="Thomma B.P.H.J."/>
            <person name="Van de Peer Y."/>
            <person name="Townsend C.A."/>
            <person name="Bolton M.D."/>
        </authorList>
    </citation>
    <scope>NUCLEOTIDE SEQUENCE [LARGE SCALE GENOMIC DNA]</scope>
    <source>
        <strain evidence="3">CBS538.71</strain>
    </source>
</reference>
<dbReference type="OrthoDB" id="3645810at2759"/>
<feature type="compositionally biased region" description="Basic residues" evidence="1">
    <location>
        <begin position="113"/>
        <end position="129"/>
    </location>
</feature>
<comment type="caution">
    <text evidence="2">The sequence shown here is derived from an EMBL/GenBank/DDBJ whole genome shotgun (WGS) entry which is preliminary data.</text>
</comment>
<evidence type="ECO:0000256" key="1">
    <source>
        <dbReference type="SAM" id="MobiDB-lite"/>
    </source>
</evidence>
<organism evidence="2 3">
    <name type="scientific">Cercospora berteroae</name>
    <dbReference type="NCBI Taxonomy" id="357750"/>
    <lineage>
        <taxon>Eukaryota</taxon>
        <taxon>Fungi</taxon>
        <taxon>Dikarya</taxon>
        <taxon>Ascomycota</taxon>
        <taxon>Pezizomycotina</taxon>
        <taxon>Dothideomycetes</taxon>
        <taxon>Dothideomycetidae</taxon>
        <taxon>Mycosphaerellales</taxon>
        <taxon>Mycosphaerellaceae</taxon>
        <taxon>Cercospora</taxon>
    </lineage>
</organism>
<feature type="compositionally biased region" description="Basic and acidic residues" evidence="1">
    <location>
        <begin position="130"/>
        <end position="143"/>
    </location>
</feature>
<accession>A0A2S6BXT0</accession>
<evidence type="ECO:0000313" key="3">
    <source>
        <dbReference type="Proteomes" id="UP000237631"/>
    </source>
</evidence>
<keyword evidence="3" id="KW-1185">Reference proteome</keyword>
<feature type="region of interest" description="Disordered" evidence="1">
    <location>
        <begin position="45"/>
        <end position="65"/>
    </location>
</feature>
<feature type="region of interest" description="Disordered" evidence="1">
    <location>
        <begin position="102"/>
        <end position="143"/>
    </location>
</feature>
<dbReference type="Proteomes" id="UP000237631">
    <property type="component" value="Unassembled WGS sequence"/>
</dbReference>
<dbReference type="EMBL" id="PNEN01001709">
    <property type="protein sequence ID" value="PPJ52277.1"/>
    <property type="molecule type" value="Genomic_DNA"/>
</dbReference>
<dbReference type="AlphaFoldDB" id="A0A2S6BXT0"/>
<name>A0A2S6BXT0_9PEZI</name>
<evidence type="ECO:0000313" key="2">
    <source>
        <dbReference type="EMBL" id="PPJ52277.1"/>
    </source>
</evidence>
<sequence length="143" mass="16140">MAPQTRDTKLITSGNLGDPIQSKALQRRLKSLAKQRRLEEQQLLKAHAKAGNSTSTKMTMRRRPKLPTVITPTFSGKQELLQHRANLLRGKERGFGGASVKKEIAAGTEGKTKQARRNKARRRNAVAKKRMAERDGTRREDER</sequence>
<feature type="region of interest" description="Disordered" evidence="1">
    <location>
        <begin position="1"/>
        <end position="23"/>
    </location>
</feature>
<proteinExistence type="predicted"/>
<protein>
    <submittedName>
        <fullName evidence="2">Uncharacterized protein</fullName>
    </submittedName>
</protein>